<organism evidence="1">
    <name type="scientific">uncultured bacterium ws156A7</name>
    <dbReference type="NCBI Taxonomy" id="1131828"/>
    <lineage>
        <taxon>Bacteria</taxon>
        <taxon>environmental samples</taxon>
    </lineage>
</organism>
<protein>
    <submittedName>
        <fullName evidence="1">Uncharacterized protein</fullName>
    </submittedName>
</protein>
<proteinExistence type="predicted"/>
<reference evidence="1" key="1">
    <citation type="journal article" date="2012" name="ISME J.">
        <title>Roseobacter clade bacteria are abundant in coastal sediments and encode a novel combination of sulfur oxidation genes.</title>
        <authorList>
            <person name="Lenk S."/>
            <person name="Moraru C."/>
            <person name="Hahnke S."/>
            <person name="Arnds J."/>
            <person name="Richter M."/>
            <person name="Kube M."/>
            <person name="Reinhardt R."/>
            <person name="Brinkhoff T."/>
            <person name="Harder J."/>
            <person name="Amann R."/>
            <person name="Mussmann M."/>
        </authorList>
    </citation>
    <scope>NUCLEOTIDE SEQUENCE</scope>
</reference>
<name>I1X4R7_9BACT</name>
<dbReference type="AlphaFoldDB" id="I1X4R7"/>
<evidence type="ECO:0000313" key="1">
    <source>
        <dbReference type="EMBL" id="AFI78492.1"/>
    </source>
</evidence>
<accession>I1X4R7</accession>
<gene>
    <name evidence="1" type="ORF">ws156A7_0013</name>
</gene>
<sequence>MTESSPFLRPGLVDLGAESGEDTVVSSASLRARLETIDAQLSQITTVDSGRQRAGLLLSAAEVLLGLEDGDQTWRRAFAAFNLSLELADRELAVQACELLFLANQDDSLAALGQGVWLAVTFPIDPSLSVRMLRHIMEETPDEADGAAIAAASAAYIVDLRAEGRVHNDLSSETLEMLGTVAREHAGVRSQADFDAWVARLELDTPEKFLVRLRNVIDVLVQDQWWFDRDALQAQLPEH</sequence>
<dbReference type="EMBL" id="JQ256783">
    <property type="protein sequence ID" value="AFI78492.1"/>
    <property type="molecule type" value="Genomic_DNA"/>
</dbReference>